<reference evidence="1" key="1">
    <citation type="submission" date="2015-07" db="EMBL/GenBank/DDBJ databases">
        <title>Adaptation to a free-living lifestyle via gene acquisitions in the diplomonad Trepomonas sp. PC1.</title>
        <authorList>
            <person name="Xu F."/>
            <person name="Jerlstrom-Hultqvist J."/>
            <person name="Kolisko M."/>
            <person name="Simpson A.G.B."/>
            <person name="Roger A.J."/>
            <person name="Svard S.G."/>
            <person name="Andersson J.O."/>
        </authorList>
    </citation>
    <scope>NUCLEOTIDE SEQUENCE</scope>
    <source>
        <strain evidence="1">PC1</strain>
    </source>
</reference>
<dbReference type="InterPro" id="IPR051075">
    <property type="entry name" value="SCF_subunit_WD-repeat"/>
</dbReference>
<organism evidence="1">
    <name type="scientific">Trepomonas sp. PC1</name>
    <dbReference type="NCBI Taxonomy" id="1076344"/>
    <lineage>
        <taxon>Eukaryota</taxon>
        <taxon>Metamonada</taxon>
        <taxon>Diplomonadida</taxon>
        <taxon>Hexamitidae</taxon>
        <taxon>Hexamitinae</taxon>
        <taxon>Trepomonas</taxon>
    </lineage>
</organism>
<proteinExistence type="predicted"/>
<dbReference type="AlphaFoldDB" id="A0A146KDQ8"/>
<dbReference type="SUPFAM" id="SSF50978">
    <property type="entry name" value="WD40 repeat-like"/>
    <property type="match status" value="1"/>
</dbReference>
<dbReference type="InterPro" id="IPR036322">
    <property type="entry name" value="WD40_repeat_dom_sf"/>
</dbReference>
<dbReference type="PANTHER" id="PTHR19872">
    <property type="entry name" value="UBIQUITIN LIGASE SPECIFICITY FACTOR/HREP PROTEIN"/>
    <property type="match status" value="1"/>
</dbReference>
<evidence type="ECO:0000313" key="1">
    <source>
        <dbReference type="EMBL" id="JAP94338.1"/>
    </source>
</evidence>
<dbReference type="InterPro" id="IPR001680">
    <property type="entry name" value="WD40_rpt"/>
</dbReference>
<dbReference type="Pfam" id="PF00400">
    <property type="entry name" value="WD40"/>
    <property type="match status" value="2"/>
</dbReference>
<dbReference type="EMBL" id="GDID01002268">
    <property type="protein sequence ID" value="JAP94338.1"/>
    <property type="molecule type" value="Transcribed_RNA"/>
</dbReference>
<gene>
    <name evidence="1" type="ORF">TPC1_13046</name>
</gene>
<sequence length="279" mass="30627">MKPVLVLTAHRGPVTGIQVSDNYLFAGSSDGTVSIHSKPNFTYNHRLFGHVQRGISQIYYFDQCVACAADDCISLSDLNNNCLVKIQISSPAICISMNKLHIVAGFADASTRLYERASGTEIAIFRGHESAVLSVELFNQFIISGGQDGKIVFHNTSGMTLHTIRLKNPVASMKLSPNGGVLCALSLGEVHVFKVDLERIKETKLGRSFKDLESQFLHQVCFFGKKVVFGGVGRILLFDVLNGGKEEISLPKEQQVLCVDADQERIYCGTKQGRVFVVE</sequence>
<name>A0A146KDQ8_9EUKA</name>
<protein>
    <submittedName>
        <fullName evidence="1">WD domain, G-beta repeat-containing protein</fullName>
    </submittedName>
</protein>
<dbReference type="InterPro" id="IPR015943">
    <property type="entry name" value="WD40/YVTN_repeat-like_dom_sf"/>
</dbReference>
<dbReference type="SMART" id="SM00320">
    <property type="entry name" value="WD40"/>
    <property type="match status" value="4"/>
</dbReference>
<dbReference type="Gene3D" id="2.130.10.10">
    <property type="entry name" value="YVTN repeat-like/Quinoprotein amine dehydrogenase"/>
    <property type="match status" value="1"/>
</dbReference>
<dbReference type="PANTHER" id="PTHR19872:SF7">
    <property type="entry name" value="F-BOX AND WD REPEAT DOMAIN CONTAINING PROTEIN 10B-RELATED"/>
    <property type="match status" value="1"/>
</dbReference>
<accession>A0A146KDQ8</accession>